<dbReference type="Pfam" id="PF13432">
    <property type="entry name" value="TPR_16"/>
    <property type="match status" value="1"/>
</dbReference>
<name>A0A922SL84_SPOEX</name>
<comment type="similarity">
    <text evidence="1">Belongs to the aspartyl/asparaginyl beta-hydroxylase family.</text>
</comment>
<dbReference type="Pfam" id="PF05118">
    <property type="entry name" value="Asp_Arg_Hydrox"/>
    <property type="match status" value="1"/>
</dbReference>
<reference evidence="5" key="1">
    <citation type="journal article" date="2021" name="G3 (Bethesda)">
        <title>Genome and transcriptome analysis of the beet armyworm Spodoptera exigua reveals targets for pest control. .</title>
        <authorList>
            <person name="Simon S."/>
            <person name="Breeschoten T."/>
            <person name="Jansen H.J."/>
            <person name="Dirks R.P."/>
            <person name="Schranz M.E."/>
            <person name="Ros V.I.D."/>
        </authorList>
    </citation>
    <scope>NUCLEOTIDE SEQUENCE</scope>
    <source>
        <strain evidence="5">TB_SE_WUR_2020</strain>
    </source>
</reference>
<keyword evidence="3" id="KW-0812">Transmembrane</keyword>
<feature type="compositionally biased region" description="Basic and acidic residues" evidence="2">
    <location>
        <begin position="242"/>
        <end position="257"/>
    </location>
</feature>
<protein>
    <recommendedName>
        <fullName evidence="4">Aspartyl/asparaginy/proline hydroxylase domain-containing protein</fullName>
    </recommendedName>
</protein>
<dbReference type="SUPFAM" id="SSF51197">
    <property type="entry name" value="Clavaminate synthase-like"/>
    <property type="match status" value="1"/>
</dbReference>
<dbReference type="GO" id="GO:0062101">
    <property type="term" value="F:peptidyl-aspartic acid 3-dioxygenase activity"/>
    <property type="evidence" value="ECO:0007669"/>
    <property type="project" value="InterPro"/>
</dbReference>
<evidence type="ECO:0000256" key="1">
    <source>
        <dbReference type="ARBA" id="ARBA00007730"/>
    </source>
</evidence>
<dbReference type="PANTHER" id="PTHR12366:SF29">
    <property type="entry name" value="ASPARTYL BETA-HYDROXYLASE, ISOFORM L"/>
    <property type="match status" value="1"/>
</dbReference>
<feature type="compositionally biased region" description="Acidic residues" evidence="2">
    <location>
        <begin position="273"/>
        <end position="329"/>
    </location>
</feature>
<feature type="region of interest" description="Disordered" evidence="2">
    <location>
        <begin position="460"/>
        <end position="479"/>
    </location>
</feature>
<comment type="caution">
    <text evidence="5">The sequence shown here is derived from an EMBL/GenBank/DDBJ whole genome shotgun (WGS) entry which is preliminary data.</text>
</comment>
<feature type="compositionally biased region" description="Basic and acidic residues" evidence="2">
    <location>
        <begin position="17"/>
        <end position="26"/>
    </location>
</feature>
<feature type="compositionally biased region" description="Acidic residues" evidence="2">
    <location>
        <begin position="119"/>
        <end position="195"/>
    </location>
</feature>
<feature type="compositionally biased region" description="Basic and acidic residues" evidence="2">
    <location>
        <begin position="602"/>
        <end position="619"/>
    </location>
</feature>
<feature type="compositionally biased region" description="Acidic residues" evidence="2">
    <location>
        <begin position="203"/>
        <end position="240"/>
    </location>
</feature>
<dbReference type="PANTHER" id="PTHR12366">
    <property type="entry name" value="ASPARTYL/ASPARAGINYL BETA-HYDROXYLASE"/>
    <property type="match status" value="1"/>
</dbReference>
<gene>
    <name evidence="5" type="ORF">HF086_009214</name>
</gene>
<feature type="compositionally biased region" description="Acidic residues" evidence="2">
    <location>
        <begin position="668"/>
        <end position="698"/>
    </location>
</feature>
<dbReference type="InterPro" id="IPR011990">
    <property type="entry name" value="TPR-like_helical_dom_sf"/>
</dbReference>
<accession>A0A922SL84</accession>
<organism evidence="5 6">
    <name type="scientific">Spodoptera exigua</name>
    <name type="common">Beet armyworm</name>
    <name type="synonym">Noctua fulgens</name>
    <dbReference type="NCBI Taxonomy" id="7107"/>
    <lineage>
        <taxon>Eukaryota</taxon>
        <taxon>Metazoa</taxon>
        <taxon>Ecdysozoa</taxon>
        <taxon>Arthropoda</taxon>
        <taxon>Hexapoda</taxon>
        <taxon>Insecta</taxon>
        <taxon>Pterygota</taxon>
        <taxon>Neoptera</taxon>
        <taxon>Endopterygota</taxon>
        <taxon>Lepidoptera</taxon>
        <taxon>Glossata</taxon>
        <taxon>Ditrysia</taxon>
        <taxon>Noctuoidea</taxon>
        <taxon>Noctuidae</taxon>
        <taxon>Amphipyrinae</taxon>
        <taxon>Spodoptera</taxon>
    </lineage>
</organism>
<feature type="compositionally biased region" description="Basic and acidic residues" evidence="2">
    <location>
        <begin position="656"/>
        <end position="667"/>
    </location>
</feature>
<feature type="domain" description="Aspartyl/asparaginy/proline hydroxylase" evidence="4">
    <location>
        <begin position="991"/>
        <end position="1140"/>
    </location>
</feature>
<keyword evidence="3" id="KW-1133">Transmembrane helix</keyword>
<dbReference type="InterPro" id="IPR027443">
    <property type="entry name" value="IPNS-like_sf"/>
</dbReference>
<feature type="compositionally biased region" description="Acidic residues" evidence="2">
    <location>
        <begin position="620"/>
        <end position="632"/>
    </location>
</feature>
<dbReference type="AlphaFoldDB" id="A0A922SL84"/>
<dbReference type="SUPFAM" id="SSF48452">
    <property type="entry name" value="TPR-like"/>
    <property type="match status" value="1"/>
</dbReference>
<dbReference type="InterPro" id="IPR007803">
    <property type="entry name" value="Asp/Arg/Pro-Hydrxlase"/>
</dbReference>
<feature type="region of interest" description="Disordered" evidence="2">
    <location>
        <begin position="102"/>
        <end position="361"/>
    </location>
</feature>
<evidence type="ECO:0000259" key="4">
    <source>
        <dbReference type="Pfam" id="PF05118"/>
    </source>
</evidence>
<sequence length="1153" mass="131589">MSGDVQPRKRKDKKRKKDELSVDEGPRGTAAALGEGDVFMHSPNDHGTGGHWCAKIIFFSLLAVLVTLIGLIILENRGLSECWLEDAPDDDHHDEHTLELKHHDDDDDEDHDDHSQEIDHDDEDEGHDDDDEEYEGHDDADEDEDHNGDDEVDEGHDDDDEDEGHDEDNEDEGHDDDEDEGHNDDDDDDAHEGDDDGQKAAESDEDDDRYADNDDDEENDGDDQPAHDEDDDRQDEDSAEQDLNKSNEDEDNVKGQYEESVEDNDDLQKVDENETAEDDDDDNDQNDEVNDSLENNDADDEEDIEQDDKESNENEDDDEHEEEEEDLGVEVERLEQEVSDEDALSEESPAAEAEDDDNDDEGKLNSTLLFVFPINNWDCFLYLLTLMSTDDHLFAFVRNKIRKFYLFTEPSKEVASEDDGGVDADDVAEDEEFLEPADIEEELPVVEHIVAPKGKPLVEVEEETSTAKPVDTLAEEEEYEKQQEELRKEQEQASHMWLKLAVGGALLVATHAVVRRATAPRDDTPASDEHGSREETPVIDRRMTLIAEEAAAAAVPSEVVEEIDVPVEKMIEKVSSVLKAPPKQESEEEELEEEEENENEVEDTKAEVEKESTKDKELYSDEEIEEEEEEEKGVEQKNVKSVATEPPKQTVPTPWKEPEPEADKEVPDDVEIIDEEQLEEELEEEDEEEEISDVDDAELLSRLEAKYGRLPEPERPGQKHKDGGNSIEDDWPGEPSDQYWRQQLDQAEEELRQGDWSAASKRAGAAQLGSSARARWLLARAVDAEAEARRDNRLLTRAITAYLDLLKMNERLTDLKLLEVAHRTLDRIRFRGNYLSAEPVYRLLIRRFPDVPGYYNNLTISFLMANRADLAEQVIKDTLKKWPDDRVALAHYGFVLKTQHNRLEEAVDAFQKALQNDTGPATESRFYYHLGDSLLLLGRYAEAHEVHKRGAAMGHFLSPSQRSLYNVNRLKSRPWWNIEQTPYTKLARALEKSWKEILKEGEAAKALYEKEKEGLKERGEWSQLDLFVRGQEIPNRCKRAPVTCSIVRSEVAASGCRRGQIKFSAMEAGTHVRPHVGPTNCRLRMHLGLSNTKDTYIRVDRETRQWKVGKTFMFDDSFEHEVWHNGTGTRLVLIVDVWHPDLTPAERRSLPPI</sequence>
<dbReference type="Gene3D" id="2.60.120.330">
    <property type="entry name" value="B-lactam Antibiotic, Isopenicillin N Synthase, Chain"/>
    <property type="match status" value="1"/>
</dbReference>
<keyword evidence="3" id="KW-0472">Membrane</keyword>
<evidence type="ECO:0000313" key="6">
    <source>
        <dbReference type="Proteomes" id="UP000814243"/>
    </source>
</evidence>
<feature type="region of interest" description="Disordered" evidence="2">
    <location>
        <begin position="1"/>
        <end position="38"/>
    </location>
</feature>
<feature type="region of interest" description="Disordered" evidence="2">
    <location>
        <begin position="575"/>
        <end position="737"/>
    </location>
</feature>
<evidence type="ECO:0000256" key="2">
    <source>
        <dbReference type="SAM" id="MobiDB-lite"/>
    </source>
</evidence>
<feature type="compositionally biased region" description="Acidic residues" evidence="2">
    <location>
        <begin position="586"/>
        <end position="601"/>
    </location>
</feature>
<feature type="compositionally biased region" description="Basic and acidic residues" evidence="2">
    <location>
        <begin position="699"/>
        <end position="723"/>
    </location>
</feature>
<evidence type="ECO:0000313" key="5">
    <source>
        <dbReference type="EMBL" id="KAH9641611.1"/>
    </source>
</evidence>
<feature type="compositionally biased region" description="Basic and acidic residues" evidence="2">
    <location>
        <begin position="519"/>
        <end position="539"/>
    </location>
</feature>
<dbReference type="Gene3D" id="1.25.40.10">
    <property type="entry name" value="Tetratricopeptide repeat domain"/>
    <property type="match status" value="1"/>
</dbReference>
<feature type="region of interest" description="Disordered" evidence="2">
    <location>
        <begin position="517"/>
        <end position="539"/>
    </location>
</feature>
<evidence type="ECO:0000256" key="3">
    <source>
        <dbReference type="SAM" id="Phobius"/>
    </source>
</evidence>
<dbReference type="GO" id="GO:0005783">
    <property type="term" value="C:endoplasmic reticulum"/>
    <property type="evidence" value="ECO:0007669"/>
    <property type="project" value="TreeGrafter"/>
</dbReference>
<proteinExistence type="inferred from homology"/>
<feature type="transmembrane region" description="Helical" evidence="3">
    <location>
        <begin position="56"/>
        <end position="74"/>
    </location>
</feature>
<dbReference type="InterPro" id="IPR039038">
    <property type="entry name" value="ASPH"/>
</dbReference>
<dbReference type="Proteomes" id="UP000814243">
    <property type="component" value="Unassembled WGS sequence"/>
</dbReference>
<dbReference type="EMBL" id="JACEFF010000220">
    <property type="protein sequence ID" value="KAH9641611.1"/>
    <property type="molecule type" value="Genomic_DNA"/>
</dbReference>